<sequence>MADPRVSRFCRQCLQLEPAPEFPSGELLRDEEVQEALYERLFAAKETTLPQRYQLRILKELVARIESSIVDWDKHGISNNLMSAMSRLLSLSLPPETAAAQERYSVTYYLSPLETEPAASDPHITLLESRFLISASGTTGLRTWEAALHLGQYLCSNPSLVKGKRVLELGSGTGYLAVLCAKYLGSEHVIASDGSDEVVRMLPDSCILNGLEGTERVSVMELNWGQDLGGSDGEVSQGLADLDTVLGADITYDASAIPPLVATLSELARLSPGISILIAATERNRTTFESFLDACRQRGFAVSYEDFAVPSKAMQNGPFYNDASPIHICKLSV</sequence>
<accession>A0AAN6TFA5</accession>
<gene>
    <name evidence="1" type="ORF">N656DRAFT_707352</name>
</gene>
<evidence type="ECO:0008006" key="3">
    <source>
        <dbReference type="Google" id="ProtNLM"/>
    </source>
</evidence>
<evidence type="ECO:0000313" key="2">
    <source>
        <dbReference type="Proteomes" id="UP001302812"/>
    </source>
</evidence>
<dbReference type="GeneID" id="89935551"/>
<reference evidence="1" key="2">
    <citation type="submission" date="2023-05" db="EMBL/GenBank/DDBJ databases">
        <authorList>
            <consortium name="Lawrence Berkeley National Laboratory"/>
            <person name="Steindorff A."/>
            <person name="Hensen N."/>
            <person name="Bonometti L."/>
            <person name="Westerberg I."/>
            <person name="Brannstrom I.O."/>
            <person name="Guillou S."/>
            <person name="Cros-Aarteil S."/>
            <person name="Calhoun S."/>
            <person name="Haridas S."/>
            <person name="Kuo A."/>
            <person name="Mondo S."/>
            <person name="Pangilinan J."/>
            <person name="Riley R."/>
            <person name="Labutti K."/>
            <person name="Andreopoulos B."/>
            <person name="Lipzen A."/>
            <person name="Chen C."/>
            <person name="Yanf M."/>
            <person name="Daum C."/>
            <person name="Ng V."/>
            <person name="Clum A."/>
            <person name="Ohm R."/>
            <person name="Martin F."/>
            <person name="Silar P."/>
            <person name="Natvig D."/>
            <person name="Lalanne C."/>
            <person name="Gautier V."/>
            <person name="Ament-Velasquez S.L."/>
            <person name="Kruys A."/>
            <person name="Hutchinson M.I."/>
            <person name="Powell A.J."/>
            <person name="Barry K."/>
            <person name="Miller A.N."/>
            <person name="Grigoriev I.V."/>
            <person name="Debuchy R."/>
            <person name="Gladieux P."/>
            <person name="Thoren M.H."/>
            <person name="Johannesson H."/>
        </authorList>
    </citation>
    <scope>NUCLEOTIDE SEQUENCE</scope>
    <source>
        <strain evidence="1">CBS 508.74</strain>
    </source>
</reference>
<dbReference type="AlphaFoldDB" id="A0AAN6TFA5"/>
<proteinExistence type="predicted"/>
<organism evidence="1 2">
    <name type="scientific">Canariomyces notabilis</name>
    <dbReference type="NCBI Taxonomy" id="2074819"/>
    <lineage>
        <taxon>Eukaryota</taxon>
        <taxon>Fungi</taxon>
        <taxon>Dikarya</taxon>
        <taxon>Ascomycota</taxon>
        <taxon>Pezizomycotina</taxon>
        <taxon>Sordariomycetes</taxon>
        <taxon>Sordariomycetidae</taxon>
        <taxon>Sordariales</taxon>
        <taxon>Chaetomiaceae</taxon>
        <taxon>Canariomyces</taxon>
    </lineage>
</organism>
<dbReference type="PANTHER" id="PTHR14614">
    <property type="entry name" value="HEPATOCELLULAR CARCINOMA-ASSOCIATED ANTIGEN"/>
    <property type="match status" value="1"/>
</dbReference>
<dbReference type="EMBL" id="MU853339">
    <property type="protein sequence ID" value="KAK4113414.1"/>
    <property type="molecule type" value="Genomic_DNA"/>
</dbReference>
<dbReference type="SUPFAM" id="SSF53335">
    <property type="entry name" value="S-adenosyl-L-methionine-dependent methyltransferases"/>
    <property type="match status" value="1"/>
</dbReference>
<keyword evidence="2" id="KW-1185">Reference proteome</keyword>
<name>A0AAN6TFA5_9PEZI</name>
<dbReference type="InterPro" id="IPR019410">
    <property type="entry name" value="Methyltransf_16"/>
</dbReference>
<comment type="caution">
    <text evidence="1">The sequence shown here is derived from an EMBL/GenBank/DDBJ whole genome shotgun (WGS) entry which is preliminary data.</text>
</comment>
<dbReference type="Gene3D" id="3.40.50.150">
    <property type="entry name" value="Vaccinia Virus protein VP39"/>
    <property type="match status" value="1"/>
</dbReference>
<dbReference type="PANTHER" id="PTHR14614:SF130">
    <property type="entry name" value="PROTEIN-LYSINE N-METHYLTRANSFERASE EEF2KMT"/>
    <property type="match status" value="1"/>
</dbReference>
<evidence type="ECO:0000313" key="1">
    <source>
        <dbReference type="EMBL" id="KAK4113414.1"/>
    </source>
</evidence>
<dbReference type="RefSeq" id="XP_064670984.1">
    <property type="nucleotide sequence ID" value="XM_064811426.1"/>
</dbReference>
<reference evidence="1" key="1">
    <citation type="journal article" date="2023" name="Mol. Phylogenet. Evol.">
        <title>Genome-scale phylogeny and comparative genomics of the fungal order Sordariales.</title>
        <authorList>
            <person name="Hensen N."/>
            <person name="Bonometti L."/>
            <person name="Westerberg I."/>
            <person name="Brannstrom I.O."/>
            <person name="Guillou S."/>
            <person name="Cros-Aarteil S."/>
            <person name="Calhoun S."/>
            <person name="Haridas S."/>
            <person name="Kuo A."/>
            <person name="Mondo S."/>
            <person name="Pangilinan J."/>
            <person name="Riley R."/>
            <person name="LaButti K."/>
            <person name="Andreopoulos B."/>
            <person name="Lipzen A."/>
            <person name="Chen C."/>
            <person name="Yan M."/>
            <person name="Daum C."/>
            <person name="Ng V."/>
            <person name="Clum A."/>
            <person name="Steindorff A."/>
            <person name="Ohm R.A."/>
            <person name="Martin F."/>
            <person name="Silar P."/>
            <person name="Natvig D.O."/>
            <person name="Lalanne C."/>
            <person name="Gautier V."/>
            <person name="Ament-Velasquez S.L."/>
            <person name="Kruys A."/>
            <person name="Hutchinson M.I."/>
            <person name="Powell A.J."/>
            <person name="Barry K."/>
            <person name="Miller A.N."/>
            <person name="Grigoriev I.V."/>
            <person name="Debuchy R."/>
            <person name="Gladieux P."/>
            <person name="Hiltunen Thoren M."/>
            <person name="Johannesson H."/>
        </authorList>
    </citation>
    <scope>NUCLEOTIDE SEQUENCE</scope>
    <source>
        <strain evidence="1">CBS 508.74</strain>
    </source>
</reference>
<dbReference type="Pfam" id="PF10294">
    <property type="entry name" value="Methyltransf_16"/>
    <property type="match status" value="1"/>
</dbReference>
<dbReference type="GO" id="GO:0005737">
    <property type="term" value="C:cytoplasm"/>
    <property type="evidence" value="ECO:0007669"/>
    <property type="project" value="TreeGrafter"/>
</dbReference>
<dbReference type="GO" id="GO:0008757">
    <property type="term" value="F:S-adenosylmethionine-dependent methyltransferase activity"/>
    <property type="evidence" value="ECO:0007669"/>
    <property type="project" value="UniProtKB-ARBA"/>
</dbReference>
<protein>
    <recommendedName>
        <fullName evidence="3">Protein-lysine N-methyltransferase EFM3</fullName>
    </recommendedName>
</protein>
<dbReference type="Proteomes" id="UP001302812">
    <property type="component" value="Unassembled WGS sequence"/>
</dbReference>
<dbReference type="InterPro" id="IPR029063">
    <property type="entry name" value="SAM-dependent_MTases_sf"/>
</dbReference>